<dbReference type="Proteomes" id="UP000315003">
    <property type="component" value="Chromosome"/>
</dbReference>
<evidence type="ECO:0000256" key="1">
    <source>
        <dbReference type="SAM" id="Phobius"/>
    </source>
</evidence>
<reference evidence="2 3" key="1">
    <citation type="submission" date="2019-02" db="EMBL/GenBank/DDBJ databases">
        <title>Deep-cultivation of Planctomycetes and their phenomic and genomic characterization uncovers novel biology.</title>
        <authorList>
            <person name="Wiegand S."/>
            <person name="Jogler M."/>
            <person name="Boedeker C."/>
            <person name="Pinto D."/>
            <person name="Vollmers J."/>
            <person name="Rivas-Marin E."/>
            <person name="Kohn T."/>
            <person name="Peeters S.H."/>
            <person name="Heuer A."/>
            <person name="Rast P."/>
            <person name="Oberbeckmann S."/>
            <person name="Bunk B."/>
            <person name="Jeske O."/>
            <person name="Meyerdierks A."/>
            <person name="Storesund J.E."/>
            <person name="Kallscheuer N."/>
            <person name="Luecker S."/>
            <person name="Lage O.M."/>
            <person name="Pohl T."/>
            <person name="Merkel B.J."/>
            <person name="Hornburger P."/>
            <person name="Mueller R.-W."/>
            <person name="Bruemmer F."/>
            <person name="Labrenz M."/>
            <person name="Spormann A.M."/>
            <person name="Op den Camp H."/>
            <person name="Overmann J."/>
            <person name="Amann R."/>
            <person name="Jetten M.S.M."/>
            <person name="Mascher T."/>
            <person name="Medema M.H."/>
            <person name="Devos D.P."/>
            <person name="Kaster A.-K."/>
            <person name="Ovreas L."/>
            <person name="Rohde M."/>
            <person name="Galperin M.Y."/>
            <person name="Jogler C."/>
        </authorList>
    </citation>
    <scope>NUCLEOTIDE SEQUENCE [LARGE SCALE GENOMIC DNA]</scope>
    <source>
        <strain evidence="2 3">SV_7m_r</strain>
    </source>
</reference>
<name>A0A517SXW6_9BACT</name>
<protein>
    <submittedName>
        <fullName evidence="2">Uncharacterized protein</fullName>
    </submittedName>
</protein>
<accession>A0A517SXW6</accession>
<dbReference type="EMBL" id="CP036272">
    <property type="protein sequence ID" value="QDT60985.1"/>
    <property type="molecule type" value="Genomic_DNA"/>
</dbReference>
<keyword evidence="3" id="KW-1185">Reference proteome</keyword>
<gene>
    <name evidence="2" type="ORF">SV7mr_35150</name>
</gene>
<keyword evidence="1" id="KW-1133">Transmembrane helix</keyword>
<sequence length="117" mass="12262">MLAKFARPECCQRHIFHPGGPSVCGKVGKAGWQRLGTQQGSTRQGRLCRSSGALVTGALVTGALVTGALVTGALVTGALVTGARTKFLPAASSKIDYRALIPPGNQRAHRQRLDRQA</sequence>
<feature type="transmembrane region" description="Helical" evidence="1">
    <location>
        <begin position="53"/>
        <end position="80"/>
    </location>
</feature>
<dbReference type="RefSeq" id="WP_419187484.1">
    <property type="nucleotide sequence ID" value="NZ_CP036272.1"/>
</dbReference>
<proteinExistence type="predicted"/>
<keyword evidence="1" id="KW-0472">Membrane</keyword>
<keyword evidence="1" id="KW-0812">Transmembrane</keyword>
<dbReference type="AlphaFoldDB" id="A0A517SXW6"/>
<evidence type="ECO:0000313" key="2">
    <source>
        <dbReference type="EMBL" id="QDT60985.1"/>
    </source>
</evidence>
<evidence type="ECO:0000313" key="3">
    <source>
        <dbReference type="Proteomes" id="UP000315003"/>
    </source>
</evidence>
<organism evidence="2 3">
    <name type="scientific">Stieleria bergensis</name>
    <dbReference type="NCBI Taxonomy" id="2528025"/>
    <lineage>
        <taxon>Bacteria</taxon>
        <taxon>Pseudomonadati</taxon>
        <taxon>Planctomycetota</taxon>
        <taxon>Planctomycetia</taxon>
        <taxon>Pirellulales</taxon>
        <taxon>Pirellulaceae</taxon>
        <taxon>Stieleria</taxon>
    </lineage>
</organism>